<accession>A0A6G4WTX8</accession>
<dbReference type="RefSeq" id="WP_165298366.1">
    <property type="nucleotide sequence ID" value="NZ_JAAKZZ010000069.1"/>
</dbReference>
<gene>
    <name evidence="1" type="ORF">G5C65_09915</name>
</gene>
<evidence type="ECO:0000313" key="1">
    <source>
        <dbReference type="EMBL" id="NGO68665.1"/>
    </source>
</evidence>
<protein>
    <submittedName>
        <fullName evidence="1">Uncharacterized protein</fullName>
    </submittedName>
</protein>
<sequence>MLERPALLVGEQLVAVAGEEGFGALLASRGLAPLSARTAVIAVGSNGAPAQVAYKFAARGVSCVVPMAPRQVYGLRAGVSSHVGVAGYVPAAPVLEAGASDTLVVAWLDDAQLAAMDHSERLNYRRRPAPDGSGAYVYVSMRGVLVGRSGETRVAQAQPELLSGLLRDAPRLREVFGPTPESWVRVARADEAARALGVRVFREMGWVRESVHHG</sequence>
<keyword evidence="2" id="KW-1185">Reference proteome</keyword>
<dbReference type="EMBL" id="JAAKZZ010000069">
    <property type="protein sequence ID" value="NGO68665.1"/>
    <property type="molecule type" value="Genomic_DNA"/>
</dbReference>
<comment type="caution">
    <text evidence="1">The sequence shown here is derived from an EMBL/GenBank/DDBJ whole genome shotgun (WGS) entry which is preliminary data.</text>
</comment>
<evidence type="ECO:0000313" key="2">
    <source>
        <dbReference type="Proteomes" id="UP000477722"/>
    </source>
</evidence>
<organism evidence="1 2">
    <name type="scientific">Streptomyces boncukensis</name>
    <dbReference type="NCBI Taxonomy" id="2711219"/>
    <lineage>
        <taxon>Bacteria</taxon>
        <taxon>Bacillati</taxon>
        <taxon>Actinomycetota</taxon>
        <taxon>Actinomycetes</taxon>
        <taxon>Kitasatosporales</taxon>
        <taxon>Streptomycetaceae</taxon>
        <taxon>Streptomyces</taxon>
    </lineage>
</organism>
<dbReference type="AlphaFoldDB" id="A0A6G4WTX8"/>
<reference evidence="1 2" key="1">
    <citation type="submission" date="2020-02" db="EMBL/GenBank/DDBJ databases">
        <title>Whole-genome analyses of novel actinobacteria.</title>
        <authorList>
            <person name="Sahin N."/>
            <person name="Tatar D."/>
        </authorList>
    </citation>
    <scope>NUCLEOTIDE SEQUENCE [LARGE SCALE GENOMIC DNA]</scope>
    <source>
        <strain evidence="1 2">SB3404</strain>
    </source>
</reference>
<name>A0A6G4WTX8_9ACTN</name>
<dbReference type="Proteomes" id="UP000477722">
    <property type="component" value="Unassembled WGS sequence"/>
</dbReference>
<proteinExistence type="predicted"/>